<dbReference type="GO" id="GO:0005634">
    <property type="term" value="C:nucleus"/>
    <property type="evidence" value="ECO:0007669"/>
    <property type="project" value="InterPro"/>
</dbReference>
<dbReference type="GO" id="GO:0000977">
    <property type="term" value="F:RNA polymerase II transcription regulatory region sequence-specific DNA binding"/>
    <property type="evidence" value="ECO:0007669"/>
    <property type="project" value="TreeGrafter"/>
</dbReference>
<dbReference type="PANTHER" id="PTHR10812:SF17">
    <property type="entry name" value="TRANSCRIPTION FACTOR AP-2, ISOFORM D"/>
    <property type="match status" value="1"/>
</dbReference>
<protein>
    <submittedName>
        <fullName evidence="1">Uncharacterized protein</fullName>
    </submittedName>
</protein>
<dbReference type="GO" id="GO:0042127">
    <property type="term" value="P:regulation of cell population proliferation"/>
    <property type="evidence" value="ECO:0007669"/>
    <property type="project" value="TreeGrafter"/>
</dbReference>
<dbReference type="Proteomes" id="UP001432027">
    <property type="component" value="Unassembled WGS sequence"/>
</dbReference>
<dbReference type="InterPro" id="IPR004979">
    <property type="entry name" value="TF_AP2"/>
</dbReference>
<sequence>SWCALSEQEAMGLARETAQFLFDLPASKEMKENTGKYPGETAWLRLVVESISEAMGRVGKSPEERNVETVTDLHLLRFAMVSHHFGHSFYASVMQWLQQIMC</sequence>
<keyword evidence="2" id="KW-1185">Reference proteome</keyword>
<gene>
    <name evidence="1" type="ORF">PENTCL1PPCAC_1677</name>
</gene>
<accession>A0AAV5SAS7</accession>
<organism evidence="1 2">
    <name type="scientific">Pristionchus entomophagus</name>
    <dbReference type="NCBI Taxonomy" id="358040"/>
    <lineage>
        <taxon>Eukaryota</taxon>
        <taxon>Metazoa</taxon>
        <taxon>Ecdysozoa</taxon>
        <taxon>Nematoda</taxon>
        <taxon>Chromadorea</taxon>
        <taxon>Rhabditida</taxon>
        <taxon>Rhabditina</taxon>
        <taxon>Diplogasteromorpha</taxon>
        <taxon>Diplogasteroidea</taxon>
        <taxon>Neodiplogasteridae</taxon>
        <taxon>Pristionchus</taxon>
    </lineage>
</organism>
<comment type="caution">
    <text evidence="1">The sequence shown here is derived from an EMBL/GenBank/DDBJ whole genome shotgun (WGS) entry which is preliminary data.</text>
</comment>
<evidence type="ECO:0000313" key="1">
    <source>
        <dbReference type="EMBL" id="GMS79502.1"/>
    </source>
</evidence>
<dbReference type="PANTHER" id="PTHR10812">
    <property type="entry name" value="TRANSCRIPTION FACTOR AP-2"/>
    <property type="match status" value="1"/>
</dbReference>
<proteinExistence type="predicted"/>
<reference evidence="1" key="1">
    <citation type="submission" date="2023-10" db="EMBL/GenBank/DDBJ databases">
        <title>Genome assembly of Pristionchus species.</title>
        <authorList>
            <person name="Yoshida K."/>
            <person name="Sommer R.J."/>
        </authorList>
    </citation>
    <scope>NUCLEOTIDE SEQUENCE</scope>
    <source>
        <strain evidence="1">RS0144</strain>
    </source>
</reference>
<dbReference type="EMBL" id="BTSX01000001">
    <property type="protein sequence ID" value="GMS79502.1"/>
    <property type="molecule type" value="Genomic_DNA"/>
</dbReference>
<evidence type="ECO:0000313" key="2">
    <source>
        <dbReference type="Proteomes" id="UP001432027"/>
    </source>
</evidence>
<dbReference type="AlphaFoldDB" id="A0AAV5SAS7"/>
<name>A0AAV5SAS7_9BILA</name>
<feature type="non-terminal residue" evidence="1">
    <location>
        <position position="1"/>
    </location>
</feature>
<dbReference type="GO" id="GO:0000981">
    <property type="term" value="F:DNA-binding transcription factor activity, RNA polymerase II-specific"/>
    <property type="evidence" value="ECO:0007669"/>
    <property type="project" value="TreeGrafter"/>
</dbReference>